<keyword evidence="4" id="KW-1185">Reference proteome</keyword>
<dbReference type="PROSITE" id="PS51222">
    <property type="entry name" value="DCD"/>
    <property type="match status" value="1"/>
</dbReference>
<sequence>MADKKNKKKAEDTAGASERPSSSEKKTPKSLKPERKIEKRSPSRNIFKAKVATGALQIQGVKGKQNKKSESNSKEGTSKAERHDTKKPKSKERNKEKNYENHMRKDQPKKNKDECHELEKSLENQKNKEKLGGLIFMCSAKTKPDCFRYHVMGVSTSKKDLVLGVKPGLKLFLYDFDLKLMYGIYKASSSGGMKLEPEAFDGAFPVQVRFTVHMDCFPLPESIFKKAIKDNYDKSNKFKTELTMEQVKKLMKLFQPTEIHSNALPVHSPPRARARERDREVYRGEREPHSHGKPLLRDPNTIGYGRSYSSLSHEKHQPIGYREAVSTQSEEFPHDAFMSEKEYRTYGLQGASARGDARSYPVLSHERYQPIIYKEVASPKVEKFPPDSFMSEKEYRTYGLQRASRNMTPPAHEREHLLRQEAPIYVDVAHGQEHVGRDPLFVNELEYRTQGVHARQELPLSVLPATANPAAAVVERGYLLKNTASVHGEPIPRHATFINEGEYLTSHLGARRELPSSIPAATVTTASAYPRDPYYSTYSSVPVDTYPPPPRREEVRAGSYFLSGRAEPYLGETDRVRMREADTLERIYSTYASDAPLKYDQIHHYQKARPEPGNVPVSSLYSFAGPSIFRP</sequence>
<dbReference type="PANTHER" id="PTHR46444">
    <property type="entry name" value="DCD (DEVELOPMENT AND CELL DEATH) DOMAIN PROTEIN-RELATED"/>
    <property type="match status" value="1"/>
</dbReference>
<evidence type="ECO:0000313" key="3">
    <source>
        <dbReference type="EMBL" id="KAJ9682165.1"/>
    </source>
</evidence>
<dbReference type="Proteomes" id="UP001168098">
    <property type="component" value="Unassembled WGS sequence"/>
</dbReference>
<dbReference type="AlphaFoldDB" id="A0AA39DFU9"/>
<dbReference type="PANTHER" id="PTHR46444:SF3">
    <property type="entry name" value="DCD (DEVELOPMENT AND CELL DEATH) DOMAIN PROTEIN"/>
    <property type="match status" value="1"/>
</dbReference>
<organism evidence="3 4">
    <name type="scientific">Vitis rotundifolia</name>
    <name type="common">Muscadine grape</name>
    <dbReference type="NCBI Taxonomy" id="103349"/>
    <lineage>
        <taxon>Eukaryota</taxon>
        <taxon>Viridiplantae</taxon>
        <taxon>Streptophyta</taxon>
        <taxon>Embryophyta</taxon>
        <taxon>Tracheophyta</taxon>
        <taxon>Spermatophyta</taxon>
        <taxon>Magnoliopsida</taxon>
        <taxon>eudicotyledons</taxon>
        <taxon>Gunneridae</taxon>
        <taxon>Pentapetalae</taxon>
        <taxon>rosids</taxon>
        <taxon>Vitales</taxon>
        <taxon>Vitaceae</taxon>
        <taxon>Viteae</taxon>
        <taxon>Vitis</taxon>
    </lineage>
</organism>
<feature type="region of interest" description="Disordered" evidence="1">
    <location>
        <begin position="1"/>
        <end position="118"/>
    </location>
</feature>
<reference evidence="3 4" key="1">
    <citation type="journal article" date="2023" name="BMC Biotechnol.">
        <title>Vitis rotundifolia cv Carlos genome sequencing.</title>
        <authorList>
            <person name="Huff M."/>
            <person name="Hulse-Kemp A."/>
            <person name="Scheffler B."/>
            <person name="Youngblood R."/>
            <person name="Simpson S."/>
            <person name="Babiker E."/>
            <person name="Staton M."/>
        </authorList>
    </citation>
    <scope>NUCLEOTIDE SEQUENCE [LARGE SCALE GENOMIC DNA]</scope>
    <source>
        <tissue evidence="3">Leaf</tissue>
    </source>
</reference>
<comment type="caution">
    <text evidence="3">The sequence shown here is derived from an EMBL/GenBank/DDBJ whole genome shotgun (WGS) entry which is preliminary data.</text>
</comment>
<feature type="region of interest" description="Disordered" evidence="1">
    <location>
        <begin position="281"/>
        <end position="307"/>
    </location>
</feature>
<feature type="compositionally biased region" description="Basic and acidic residues" evidence="1">
    <location>
        <begin position="281"/>
        <end position="290"/>
    </location>
</feature>
<feature type="compositionally biased region" description="Basic and acidic residues" evidence="1">
    <location>
        <begin position="67"/>
        <end position="84"/>
    </location>
</feature>
<protein>
    <recommendedName>
        <fullName evidence="2">DCD domain-containing protein</fullName>
    </recommendedName>
</protein>
<proteinExistence type="predicted"/>
<name>A0AA39DFU9_VITRO</name>
<evidence type="ECO:0000256" key="1">
    <source>
        <dbReference type="SAM" id="MobiDB-lite"/>
    </source>
</evidence>
<dbReference type="InterPro" id="IPR013989">
    <property type="entry name" value="Dev_and_cell_death_domain"/>
</dbReference>
<feature type="domain" description="DCD" evidence="2">
    <location>
        <begin position="129"/>
        <end position="256"/>
    </location>
</feature>
<feature type="compositionally biased region" description="Basic and acidic residues" evidence="1">
    <location>
        <begin position="91"/>
        <end position="118"/>
    </location>
</feature>
<evidence type="ECO:0000259" key="2">
    <source>
        <dbReference type="PROSITE" id="PS51222"/>
    </source>
</evidence>
<gene>
    <name evidence="3" type="ORF">PVL29_018177</name>
</gene>
<evidence type="ECO:0000313" key="4">
    <source>
        <dbReference type="Proteomes" id="UP001168098"/>
    </source>
</evidence>
<dbReference type="EMBL" id="JARBHA010000014">
    <property type="protein sequence ID" value="KAJ9682165.1"/>
    <property type="molecule type" value="Genomic_DNA"/>
</dbReference>
<feature type="compositionally biased region" description="Basic and acidic residues" evidence="1">
    <location>
        <begin position="21"/>
        <end position="41"/>
    </location>
</feature>
<accession>A0AA39DFU9</accession>
<feature type="compositionally biased region" description="Basic and acidic residues" evidence="1">
    <location>
        <begin position="1"/>
        <end position="12"/>
    </location>
</feature>
<dbReference type="Pfam" id="PF10539">
    <property type="entry name" value="Dev_Cell_Death"/>
    <property type="match status" value="1"/>
</dbReference>
<dbReference type="SMART" id="SM00767">
    <property type="entry name" value="DCD"/>
    <property type="match status" value="1"/>
</dbReference>